<evidence type="ECO:0000256" key="7">
    <source>
        <dbReference type="RuleBase" id="RU000382"/>
    </source>
</evidence>
<dbReference type="PANTHER" id="PTHR11999">
    <property type="entry name" value="GROUP II PYRIDOXAL-5-PHOSPHATE DECARBOXYLASE"/>
    <property type="match status" value="1"/>
</dbReference>
<evidence type="ECO:0000256" key="3">
    <source>
        <dbReference type="ARBA" id="ARBA00022793"/>
    </source>
</evidence>
<evidence type="ECO:0000256" key="1">
    <source>
        <dbReference type="ARBA" id="ARBA00001933"/>
    </source>
</evidence>
<comment type="similarity">
    <text evidence="2 7">Belongs to the group II decarboxylase family.</text>
</comment>
<dbReference type="InterPro" id="IPR015421">
    <property type="entry name" value="PyrdxlP-dep_Trfase_major"/>
</dbReference>
<gene>
    <name evidence="8" type="ordered locus">Sinac_2159</name>
</gene>
<dbReference type="Pfam" id="PF00282">
    <property type="entry name" value="Pyridoxal_deC"/>
    <property type="match status" value="1"/>
</dbReference>
<proteinExistence type="inferred from homology"/>
<keyword evidence="4 6" id="KW-0663">Pyridoxal phosphate</keyword>
<dbReference type="Proteomes" id="UP000010798">
    <property type="component" value="Chromosome"/>
</dbReference>
<sequence length="466" mass="49754">MTDTQFAGLHRALYHATDYLAGLDRRPVHASTDLDLLRARLGGDVPESGTDPARVIDDLVAATAGGHLGCAGGRFYAWVIGGGLESAVAADWLTAVWDQNAALYACGPAAAVVEEVAGAWLKDLLGLPATASFAFTTGCQLAHFTCLAAARHAVLGRTGWDVNADGLFGSPPVRVLVSDQRHASVDRAVRFLGFGDRSVVPVATDVAGRIDPTAFARALGDGTGPLIVVLDAADLNIGAFDPFGELIPVARAAGAWVHIDGAFGLMARASRTKRALTAGVELADSWATDGHKWLNVPFDCGLAFVRDRVAHRASMTVSASYIAAEKLARDQIDWNPEWSRRGRGFAVYAALRELGRYGLENLIDRSCVYARTLVDEIGRMVGAEVLWESRLNQGLVRFLDPSPGATDADHNARTDQVIEAVNRTGEAFFSGTTWRGRRAMRVSVVNWRTTEDDVHRAVAAVAAVLG</sequence>
<evidence type="ECO:0000313" key="9">
    <source>
        <dbReference type="Proteomes" id="UP000010798"/>
    </source>
</evidence>
<dbReference type="AlphaFoldDB" id="L0DCC6"/>
<dbReference type="eggNOG" id="COG0076">
    <property type="taxonomic scope" value="Bacteria"/>
</dbReference>
<evidence type="ECO:0000256" key="6">
    <source>
        <dbReference type="PIRSR" id="PIRSR602129-50"/>
    </source>
</evidence>
<keyword evidence="9" id="KW-1185">Reference proteome</keyword>
<evidence type="ECO:0000313" key="8">
    <source>
        <dbReference type="EMBL" id="AGA26488.1"/>
    </source>
</evidence>
<keyword evidence="5 7" id="KW-0456">Lyase</keyword>
<dbReference type="GO" id="GO:0030170">
    <property type="term" value="F:pyridoxal phosphate binding"/>
    <property type="evidence" value="ECO:0007669"/>
    <property type="project" value="InterPro"/>
</dbReference>
<comment type="cofactor">
    <cofactor evidence="1 6 7">
        <name>pyridoxal 5'-phosphate</name>
        <dbReference type="ChEBI" id="CHEBI:597326"/>
    </cofactor>
</comment>
<dbReference type="SUPFAM" id="SSF53383">
    <property type="entry name" value="PLP-dependent transferases"/>
    <property type="match status" value="1"/>
</dbReference>
<organism evidence="8 9">
    <name type="scientific">Singulisphaera acidiphila (strain ATCC BAA-1392 / DSM 18658 / VKM B-2454 / MOB10)</name>
    <dbReference type="NCBI Taxonomy" id="886293"/>
    <lineage>
        <taxon>Bacteria</taxon>
        <taxon>Pseudomonadati</taxon>
        <taxon>Planctomycetota</taxon>
        <taxon>Planctomycetia</taxon>
        <taxon>Isosphaerales</taxon>
        <taxon>Isosphaeraceae</taxon>
        <taxon>Singulisphaera</taxon>
    </lineage>
</organism>
<dbReference type="InterPro" id="IPR015422">
    <property type="entry name" value="PyrdxlP-dep_Trfase_small"/>
</dbReference>
<protein>
    <submittedName>
        <fullName evidence="8">PLP-dependent enzyme, glutamate decarboxylase</fullName>
    </submittedName>
</protein>
<dbReference type="InterPro" id="IPR002129">
    <property type="entry name" value="PyrdxlP-dep_de-COase"/>
</dbReference>
<feature type="modified residue" description="N6-(pyridoxal phosphate)lysine" evidence="6">
    <location>
        <position position="292"/>
    </location>
</feature>
<dbReference type="RefSeq" id="WP_015245652.1">
    <property type="nucleotide sequence ID" value="NC_019892.1"/>
</dbReference>
<dbReference type="PANTHER" id="PTHR11999:SF70">
    <property type="entry name" value="MIP05841P"/>
    <property type="match status" value="1"/>
</dbReference>
<dbReference type="KEGG" id="saci:Sinac_2159"/>
<dbReference type="Gene3D" id="3.40.640.10">
    <property type="entry name" value="Type I PLP-dependent aspartate aminotransferase-like (Major domain)"/>
    <property type="match status" value="1"/>
</dbReference>
<dbReference type="InterPro" id="IPR015424">
    <property type="entry name" value="PyrdxlP-dep_Trfase"/>
</dbReference>
<dbReference type="HOGENOM" id="CLU_011856_0_4_0"/>
<dbReference type="STRING" id="886293.Sinac_2159"/>
<accession>L0DCC6</accession>
<dbReference type="GO" id="GO:0016831">
    <property type="term" value="F:carboxy-lyase activity"/>
    <property type="evidence" value="ECO:0007669"/>
    <property type="project" value="UniProtKB-KW"/>
</dbReference>
<dbReference type="InterPro" id="IPR010977">
    <property type="entry name" value="Aromatic_deC"/>
</dbReference>
<dbReference type="EMBL" id="CP003364">
    <property type="protein sequence ID" value="AGA26488.1"/>
    <property type="molecule type" value="Genomic_DNA"/>
</dbReference>
<keyword evidence="3" id="KW-0210">Decarboxylase</keyword>
<evidence type="ECO:0000256" key="2">
    <source>
        <dbReference type="ARBA" id="ARBA00009533"/>
    </source>
</evidence>
<dbReference type="Gene3D" id="3.90.1150.10">
    <property type="entry name" value="Aspartate Aminotransferase, domain 1"/>
    <property type="match status" value="1"/>
</dbReference>
<dbReference type="GO" id="GO:0019752">
    <property type="term" value="P:carboxylic acid metabolic process"/>
    <property type="evidence" value="ECO:0007669"/>
    <property type="project" value="InterPro"/>
</dbReference>
<reference evidence="8 9" key="1">
    <citation type="submission" date="2012-02" db="EMBL/GenBank/DDBJ databases">
        <title>Complete sequence of chromosome of Singulisphaera acidiphila DSM 18658.</title>
        <authorList>
            <consortium name="US DOE Joint Genome Institute (JGI-PGF)"/>
            <person name="Lucas S."/>
            <person name="Copeland A."/>
            <person name="Lapidus A."/>
            <person name="Glavina del Rio T."/>
            <person name="Dalin E."/>
            <person name="Tice H."/>
            <person name="Bruce D."/>
            <person name="Goodwin L."/>
            <person name="Pitluck S."/>
            <person name="Peters L."/>
            <person name="Ovchinnikova G."/>
            <person name="Chertkov O."/>
            <person name="Kyrpides N."/>
            <person name="Mavromatis K."/>
            <person name="Ivanova N."/>
            <person name="Brettin T."/>
            <person name="Detter J.C."/>
            <person name="Han C."/>
            <person name="Larimer F."/>
            <person name="Land M."/>
            <person name="Hauser L."/>
            <person name="Markowitz V."/>
            <person name="Cheng J.-F."/>
            <person name="Hugenholtz P."/>
            <person name="Woyke T."/>
            <person name="Wu D."/>
            <person name="Tindall B."/>
            <person name="Pomrenke H."/>
            <person name="Brambilla E."/>
            <person name="Klenk H.-P."/>
            <person name="Eisen J.A."/>
        </authorList>
    </citation>
    <scope>NUCLEOTIDE SEQUENCE [LARGE SCALE GENOMIC DNA]</scope>
    <source>
        <strain evidence="9">ATCC BAA-1392 / DSM 18658 / VKM B-2454 / MOB10</strain>
    </source>
</reference>
<name>L0DCC6_SINAD</name>
<evidence type="ECO:0000256" key="4">
    <source>
        <dbReference type="ARBA" id="ARBA00022898"/>
    </source>
</evidence>
<evidence type="ECO:0000256" key="5">
    <source>
        <dbReference type="ARBA" id="ARBA00023239"/>
    </source>
</evidence>